<evidence type="ECO:0000256" key="8">
    <source>
        <dbReference type="SAM" id="SignalP"/>
    </source>
</evidence>
<dbReference type="InterPro" id="IPR052051">
    <property type="entry name" value="TCR_complex_component"/>
</dbReference>
<dbReference type="GO" id="GO:0002376">
    <property type="term" value="P:immune system process"/>
    <property type="evidence" value="ECO:0007669"/>
    <property type="project" value="UniProtKB-KW"/>
</dbReference>
<dbReference type="SUPFAM" id="SSF48726">
    <property type="entry name" value="Immunoglobulin"/>
    <property type="match status" value="1"/>
</dbReference>
<evidence type="ECO:0000256" key="2">
    <source>
        <dbReference type="ARBA" id="ARBA00022475"/>
    </source>
</evidence>
<gene>
    <name evidence="10" type="ORF">XELAEV_18009805mg</name>
</gene>
<dbReference type="InterPro" id="IPR013106">
    <property type="entry name" value="Ig_V-set"/>
</dbReference>
<comment type="subcellular location">
    <subcellularLocation>
        <location evidence="1">Cell membrane</location>
    </subcellularLocation>
</comment>
<organism evidence="10 11">
    <name type="scientific">Xenopus laevis</name>
    <name type="common">African clawed frog</name>
    <dbReference type="NCBI Taxonomy" id="8355"/>
    <lineage>
        <taxon>Eukaryota</taxon>
        <taxon>Metazoa</taxon>
        <taxon>Chordata</taxon>
        <taxon>Craniata</taxon>
        <taxon>Vertebrata</taxon>
        <taxon>Euteleostomi</taxon>
        <taxon>Amphibia</taxon>
        <taxon>Batrachia</taxon>
        <taxon>Anura</taxon>
        <taxon>Pipoidea</taxon>
        <taxon>Pipidae</taxon>
        <taxon>Xenopodinae</taxon>
        <taxon>Xenopus</taxon>
        <taxon>Xenopus</taxon>
    </lineage>
</organism>
<evidence type="ECO:0000256" key="5">
    <source>
        <dbReference type="ARBA" id="ARBA00023136"/>
    </source>
</evidence>
<dbReference type="EMBL" id="CM004467">
    <property type="protein sequence ID" value="OCT97576.1"/>
    <property type="molecule type" value="Genomic_DNA"/>
</dbReference>
<keyword evidence="3 8" id="KW-0732">Signal</keyword>
<dbReference type="GO" id="GO:0009617">
    <property type="term" value="P:response to bacterium"/>
    <property type="evidence" value="ECO:0007669"/>
    <property type="project" value="TreeGrafter"/>
</dbReference>
<dbReference type="PANTHER" id="PTHR19433">
    <property type="entry name" value="T-CELL RECEPTOR ALPHA CHAIN V REGION-RELATED"/>
    <property type="match status" value="1"/>
</dbReference>
<dbReference type="GO" id="GO:0005886">
    <property type="term" value="C:plasma membrane"/>
    <property type="evidence" value="ECO:0007669"/>
    <property type="project" value="UniProtKB-SubCell"/>
</dbReference>
<evidence type="ECO:0000313" key="11">
    <source>
        <dbReference type="Proteomes" id="UP000694892"/>
    </source>
</evidence>
<protein>
    <recommendedName>
        <fullName evidence="9">Immunoglobulin V-set domain-containing protein</fullName>
    </recommendedName>
</protein>
<keyword evidence="5" id="KW-0472">Membrane</keyword>
<evidence type="ECO:0000259" key="9">
    <source>
        <dbReference type="SMART" id="SM00406"/>
    </source>
</evidence>
<keyword evidence="6" id="KW-1015">Disulfide bond</keyword>
<dbReference type="Gene3D" id="2.60.40.10">
    <property type="entry name" value="Immunoglobulins"/>
    <property type="match status" value="1"/>
</dbReference>
<name>A0A974I1D5_XENLA</name>
<evidence type="ECO:0000313" key="10">
    <source>
        <dbReference type="EMBL" id="OCT97576.1"/>
    </source>
</evidence>
<evidence type="ECO:0000256" key="7">
    <source>
        <dbReference type="ARBA" id="ARBA00023180"/>
    </source>
</evidence>
<evidence type="ECO:0000256" key="6">
    <source>
        <dbReference type="ARBA" id="ARBA00023157"/>
    </source>
</evidence>
<proteinExistence type="predicted"/>
<keyword evidence="7" id="KW-0325">Glycoprotein</keyword>
<dbReference type="SMART" id="SM00406">
    <property type="entry name" value="IGv"/>
    <property type="match status" value="1"/>
</dbReference>
<dbReference type="Pfam" id="PF07686">
    <property type="entry name" value="V-set"/>
    <property type="match status" value="1"/>
</dbReference>
<accession>A0A974I1D5</accession>
<reference evidence="11" key="1">
    <citation type="journal article" date="2016" name="Nature">
        <title>Genome evolution in the allotetraploid frog Xenopus laevis.</title>
        <authorList>
            <person name="Session A.M."/>
            <person name="Uno Y."/>
            <person name="Kwon T."/>
            <person name="Chapman J.A."/>
            <person name="Toyoda A."/>
            <person name="Takahashi S."/>
            <person name="Fukui A."/>
            <person name="Hikosaka A."/>
            <person name="Suzuki A."/>
            <person name="Kondo M."/>
            <person name="van Heeringen S.J."/>
            <person name="Quigley I."/>
            <person name="Heinz S."/>
            <person name="Ogino H."/>
            <person name="Ochi H."/>
            <person name="Hellsten U."/>
            <person name="Lyons J.B."/>
            <person name="Simakov O."/>
            <person name="Putnam N."/>
            <person name="Stites J."/>
            <person name="Kuroki Y."/>
            <person name="Tanaka T."/>
            <person name="Michiue T."/>
            <person name="Watanabe M."/>
            <person name="Bogdanovic O."/>
            <person name="Lister R."/>
            <person name="Georgiou G."/>
            <person name="Paranjpe S.S."/>
            <person name="van Kruijsbergen I."/>
            <person name="Shu S."/>
            <person name="Carlson J."/>
            <person name="Kinoshita T."/>
            <person name="Ohta Y."/>
            <person name="Mawaribuchi S."/>
            <person name="Jenkins J."/>
            <person name="Grimwood J."/>
            <person name="Schmutz J."/>
            <person name="Mitros T."/>
            <person name="Mozaffari S.V."/>
            <person name="Suzuki Y."/>
            <person name="Haramoto Y."/>
            <person name="Yamamoto T.S."/>
            <person name="Takagi C."/>
            <person name="Heald R."/>
            <person name="Miller K."/>
            <person name="Haudenschild C."/>
            <person name="Kitzman J."/>
            <person name="Nakayama T."/>
            <person name="Izutsu Y."/>
            <person name="Robert J."/>
            <person name="Fortriede J."/>
            <person name="Burns K."/>
            <person name="Lotay V."/>
            <person name="Karimi K."/>
            <person name="Yasuoka Y."/>
            <person name="Dichmann D.S."/>
            <person name="Flajnik M.F."/>
            <person name="Houston D.W."/>
            <person name="Shendure J."/>
            <person name="DuPasquier L."/>
            <person name="Vize P.D."/>
            <person name="Zorn A.M."/>
            <person name="Ito M."/>
            <person name="Marcotte E.M."/>
            <person name="Wallingford J.B."/>
            <person name="Ito Y."/>
            <person name="Asashima M."/>
            <person name="Ueno N."/>
            <person name="Matsuda Y."/>
            <person name="Veenstra G.J."/>
            <person name="Fujiyama A."/>
            <person name="Harland R.M."/>
            <person name="Taira M."/>
            <person name="Rokhsar D.S."/>
        </authorList>
    </citation>
    <scope>NUCLEOTIDE SEQUENCE [LARGE SCALE GENOMIC DNA]</scope>
    <source>
        <strain evidence="11">J</strain>
    </source>
</reference>
<keyword evidence="4" id="KW-0391">Immunity</keyword>
<evidence type="ECO:0000256" key="1">
    <source>
        <dbReference type="ARBA" id="ARBA00004236"/>
    </source>
</evidence>
<dbReference type="Proteomes" id="UP000694892">
    <property type="component" value="Chromosome 1S"/>
</dbReference>
<feature type="chain" id="PRO_5037125896" description="Immunoglobulin V-set domain-containing protein" evidence="8">
    <location>
        <begin position="20"/>
        <end position="185"/>
    </location>
</feature>
<dbReference type="AlphaFoldDB" id="A0A974I1D5"/>
<evidence type="ECO:0000256" key="3">
    <source>
        <dbReference type="ARBA" id="ARBA00022729"/>
    </source>
</evidence>
<sequence>MTPILATYCVLLWISYAESQTLSLTPSNNAVNLGERATLTCNIGAKDGSWVNLLKQIPGNVPQLIIAHHHSATSPVYGPGISTDRYNATINDAATEYQFIIKRTETADTAHYYCAKWFDSISACHSDKEFDKNWSYKKCQQNKELVYDCTSTYTENQSVTDFLCCLRLNTDKLLVCEPITYHLFH</sequence>
<evidence type="ECO:0000256" key="4">
    <source>
        <dbReference type="ARBA" id="ARBA00022859"/>
    </source>
</evidence>
<feature type="signal peptide" evidence="8">
    <location>
        <begin position="1"/>
        <end position="19"/>
    </location>
</feature>
<feature type="domain" description="Immunoglobulin V-set" evidence="9">
    <location>
        <begin position="36"/>
        <end position="116"/>
    </location>
</feature>
<dbReference type="InterPro" id="IPR036179">
    <property type="entry name" value="Ig-like_dom_sf"/>
</dbReference>
<dbReference type="InterPro" id="IPR013783">
    <property type="entry name" value="Ig-like_fold"/>
</dbReference>
<keyword evidence="2" id="KW-1003">Cell membrane</keyword>